<comment type="caution">
    <text evidence="3">The sequence shown here is derived from an EMBL/GenBank/DDBJ whole genome shotgun (WGS) entry which is preliminary data.</text>
</comment>
<dbReference type="Proteomes" id="UP000626109">
    <property type="component" value="Unassembled WGS sequence"/>
</dbReference>
<reference evidence="3" key="1">
    <citation type="submission" date="2021-02" db="EMBL/GenBank/DDBJ databases">
        <authorList>
            <person name="Dougan E. K."/>
            <person name="Rhodes N."/>
            <person name="Thang M."/>
            <person name="Chan C."/>
        </authorList>
    </citation>
    <scope>NUCLEOTIDE SEQUENCE</scope>
</reference>
<gene>
    <name evidence="3" type="ORF">PGLA2088_LOCUS19727</name>
</gene>
<evidence type="ECO:0000256" key="2">
    <source>
        <dbReference type="SAM" id="SignalP"/>
    </source>
</evidence>
<dbReference type="EMBL" id="CAJNNW010025192">
    <property type="protein sequence ID" value="CAE8676130.1"/>
    <property type="molecule type" value="Genomic_DNA"/>
</dbReference>
<keyword evidence="1" id="KW-1133">Transmembrane helix</keyword>
<feature type="chain" id="PRO_5032857858" description="G-protein coupled receptors family 1 profile domain-containing protein" evidence="2">
    <location>
        <begin position="24"/>
        <end position="242"/>
    </location>
</feature>
<name>A0A813JC63_POLGL</name>
<evidence type="ECO:0008006" key="5">
    <source>
        <dbReference type="Google" id="ProtNLM"/>
    </source>
</evidence>
<protein>
    <recommendedName>
        <fullName evidence="5">G-protein coupled receptors family 1 profile domain-containing protein</fullName>
    </recommendedName>
</protein>
<evidence type="ECO:0000313" key="3">
    <source>
        <dbReference type="EMBL" id="CAE8676130.1"/>
    </source>
</evidence>
<accession>A0A813JC63</accession>
<dbReference type="AlphaFoldDB" id="A0A813JC63"/>
<keyword evidence="1" id="KW-0812">Transmembrane</keyword>
<organism evidence="3 4">
    <name type="scientific">Polarella glacialis</name>
    <name type="common">Dinoflagellate</name>
    <dbReference type="NCBI Taxonomy" id="89957"/>
    <lineage>
        <taxon>Eukaryota</taxon>
        <taxon>Sar</taxon>
        <taxon>Alveolata</taxon>
        <taxon>Dinophyceae</taxon>
        <taxon>Suessiales</taxon>
        <taxon>Suessiaceae</taxon>
        <taxon>Polarella</taxon>
    </lineage>
</organism>
<feature type="transmembrane region" description="Helical" evidence="1">
    <location>
        <begin position="164"/>
        <end position="181"/>
    </location>
</feature>
<sequence>MADAAFSMHTVVLVLAILGLWSSTMNVLVHSSVRNTFNKFKLIDVTDRPKSLEYGLGSDVLLALHLSLYLLIPLALLVILRLAIQRNDKQMMRGVRMLSTLCAALCSIDCVISIFTVAWVFKQTELASDVKCDYSPPWNKDCAESRSAFIEIASTAASAFLYEIFLRIVQLICYVVSALLARTADEGLRSGLVFTGRSVVPSRLQGVVLGLPIQGASFGKEVTEGAVEEGVVEVNTDSRPCP</sequence>
<evidence type="ECO:0000313" key="4">
    <source>
        <dbReference type="Proteomes" id="UP000626109"/>
    </source>
</evidence>
<proteinExistence type="predicted"/>
<feature type="transmembrane region" description="Helical" evidence="1">
    <location>
        <begin position="101"/>
        <end position="121"/>
    </location>
</feature>
<feature type="transmembrane region" description="Helical" evidence="1">
    <location>
        <begin position="60"/>
        <end position="80"/>
    </location>
</feature>
<feature type="signal peptide" evidence="2">
    <location>
        <begin position="1"/>
        <end position="23"/>
    </location>
</feature>
<evidence type="ECO:0000256" key="1">
    <source>
        <dbReference type="SAM" id="Phobius"/>
    </source>
</evidence>
<keyword evidence="1" id="KW-0472">Membrane</keyword>
<keyword evidence="2" id="KW-0732">Signal</keyword>